<feature type="non-terminal residue" evidence="1">
    <location>
        <position position="1"/>
    </location>
</feature>
<sequence>LNSKYLSVQVNSIGAQVLEFIADFGKPTAPLPAAIVACVPKKVHIEGAGETEFKISPTEITDAIKSGLDEPIEPEPELEVPKELVLSSNLQELKEQRKPAFIPVSPETNATKLHDEETGITRRRLANGIPVNYK</sequence>
<proteinExistence type="predicted"/>
<keyword evidence="2" id="KW-1185">Reference proteome</keyword>
<dbReference type="EMBL" id="LXQA010078326">
    <property type="protein sequence ID" value="MCI10971.1"/>
    <property type="molecule type" value="Genomic_DNA"/>
</dbReference>
<evidence type="ECO:0000313" key="2">
    <source>
        <dbReference type="Proteomes" id="UP000265520"/>
    </source>
</evidence>
<protein>
    <submittedName>
        <fullName evidence="1">Insulinase (Peptidase family M16)</fullName>
    </submittedName>
</protein>
<reference evidence="1 2" key="1">
    <citation type="journal article" date="2018" name="Front. Plant Sci.">
        <title>Red Clover (Trifolium pratense) and Zigzag Clover (T. medium) - A Picture of Genomic Similarities and Differences.</title>
        <authorList>
            <person name="Dluhosova J."/>
            <person name="Istvanek J."/>
            <person name="Nedelnik J."/>
            <person name="Repkova J."/>
        </authorList>
    </citation>
    <scope>NUCLEOTIDE SEQUENCE [LARGE SCALE GENOMIC DNA]</scope>
    <source>
        <strain evidence="2">cv. 10/8</strain>
        <tissue evidence="1">Leaf</tissue>
    </source>
</reference>
<comment type="caution">
    <text evidence="1">The sequence shown here is derived from an EMBL/GenBank/DDBJ whole genome shotgun (WGS) entry which is preliminary data.</text>
</comment>
<evidence type="ECO:0000313" key="1">
    <source>
        <dbReference type="EMBL" id="MCI10971.1"/>
    </source>
</evidence>
<dbReference type="Proteomes" id="UP000265520">
    <property type="component" value="Unassembled WGS sequence"/>
</dbReference>
<feature type="non-terminal residue" evidence="1">
    <location>
        <position position="134"/>
    </location>
</feature>
<organism evidence="1 2">
    <name type="scientific">Trifolium medium</name>
    <dbReference type="NCBI Taxonomy" id="97028"/>
    <lineage>
        <taxon>Eukaryota</taxon>
        <taxon>Viridiplantae</taxon>
        <taxon>Streptophyta</taxon>
        <taxon>Embryophyta</taxon>
        <taxon>Tracheophyta</taxon>
        <taxon>Spermatophyta</taxon>
        <taxon>Magnoliopsida</taxon>
        <taxon>eudicotyledons</taxon>
        <taxon>Gunneridae</taxon>
        <taxon>Pentapetalae</taxon>
        <taxon>rosids</taxon>
        <taxon>fabids</taxon>
        <taxon>Fabales</taxon>
        <taxon>Fabaceae</taxon>
        <taxon>Papilionoideae</taxon>
        <taxon>50 kb inversion clade</taxon>
        <taxon>NPAAA clade</taxon>
        <taxon>Hologalegina</taxon>
        <taxon>IRL clade</taxon>
        <taxon>Trifolieae</taxon>
        <taxon>Trifolium</taxon>
    </lineage>
</organism>
<dbReference type="AlphaFoldDB" id="A0A392PFT8"/>
<name>A0A392PFT8_9FABA</name>
<accession>A0A392PFT8</accession>